<gene>
    <name evidence="2" type="ORF">MM415B02414_0001</name>
</gene>
<protein>
    <submittedName>
        <fullName evidence="2">Uncharacterized protein</fullName>
    </submittedName>
</protein>
<feature type="transmembrane region" description="Helical" evidence="1">
    <location>
        <begin position="30"/>
        <end position="48"/>
    </location>
</feature>
<proteinExistence type="predicted"/>
<reference evidence="2" key="1">
    <citation type="submission" date="2020-03" db="EMBL/GenBank/DDBJ databases">
        <title>The deep terrestrial virosphere.</title>
        <authorList>
            <person name="Holmfeldt K."/>
            <person name="Nilsson E."/>
            <person name="Simone D."/>
            <person name="Lopez-Fernandez M."/>
            <person name="Wu X."/>
            <person name="de Brujin I."/>
            <person name="Lundin D."/>
            <person name="Andersson A."/>
            <person name="Bertilsson S."/>
            <person name="Dopson M."/>
        </authorList>
    </citation>
    <scope>NUCLEOTIDE SEQUENCE</scope>
    <source>
        <strain evidence="2">MM415B02414</strain>
    </source>
</reference>
<keyword evidence="1" id="KW-0472">Membrane</keyword>
<keyword evidence="1" id="KW-0812">Transmembrane</keyword>
<keyword evidence="1" id="KW-1133">Transmembrane helix</keyword>
<sequence>MKKVFKISGIIFLIISIVVVFFNPRLALDLLLGGVGSCAAWVAILGLAEKIDAYHKDTYRREE</sequence>
<organism evidence="2">
    <name type="scientific">viral metagenome</name>
    <dbReference type="NCBI Taxonomy" id="1070528"/>
    <lineage>
        <taxon>unclassified sequences</taxon>
        <taxon>metagenomes</taxon>
        <taxon>organismal metagenomes</taxon>
    </lineage>
</organism>
<dbReference type="AlphaFoldDB" id="A0A6M3LAW9"/>
<feature type="transmembrane region" description="Helical" evidence="1">
    <location>
        <begin position="7"/>
        <end position="24"/>
    </location>
</feature>
<evidence type="ECO:0000313" key="2">
    <source>
        <dbReference type="EMBL" id="QJA90228.1"/>
    </source>
</evidence>
<evidence type="ECO:0000256" key="1">
    <source>
        <dbReference type="SAM" id="Phobius"/>
    </source>
</evidence>
<dbReference type="EMBL" id="MT142899">
    <property type="protein sequence ID" value="QJA90228.1"/>
    <property type="molecule type" value="Genomic_DNA"/>
</dbReference>
<name>A0A6M3LAW9_9ZZZZ</name>
<accession>A0A6M3LAW9</accession>